<dbReference type="SUPFAM" id="SSF49313">
    <property type="entry name" value="Cadherin-like"/>
    <property type="match status" value="2"/>
</dbReference>
<evidence type="ECO:0000256" key="1">
    <source>
        <dbReference type="ARBA" id="ARBA00004613"/>
    </source>
</evidence>
<dbReference type="InterPro" id="IPR013783">
    <property type="entry name" value="Ig-like_fold"/>
</dbReference>
<reference evidence="6" key="1">
    <citation type="journal article" date="2019" name="Int. J. Syst. Evol. Microbiol.">
        <title>The Global Catalogue of Microorganisms (GCM) 10K type strain sequencing project: providing services to taxonomists for standard genome sequencing and annotation.</title>
        <authorList>
            <consortium name="The Broad Institute Genomics Platform"/>
            <consortium name="The Broad Institute Genome Sequencing Center for Infectious Disease"/>
            <person name="Wu L."/>
            <person name="Ma J."/>
        </authorList>
    </citation>
    <scope>NUCLEOTIDE SEQUENCE [LARGE SCALE GENOMIC DNA]</scope>
    <source>
        <strain evidence="6">CGMCC 1.16444</strain>
    </source>
</reference>
<sequence length="1467" mass="148885">MAVFNVLDFGATANDATDDSQAIRDAISAARAAGGGTVYIPTGTFLVSGDPTNPSKGAIELYSNITLTGDGAGNTIVKLVDNFDHRINGIVRTTLDEDVTNVTISNLTIDGNRANNIEHQAGFICGVKADSGETQSNITLSGLEVKNCNAYGINPHEITYNLVVENSVAHDNGLDGFVADYVVGGVYRNNVSYDNDRHGFNIQNSSNDILLENNEAYGNGSGATGGAGLVVQRSNVFPDGEDTIPWVTDVQVVGGSYHNNTREGILIKLSDSVTVTGADVYGNARQGIRIEGATNTIITANVIHNNSQEANGQYDEVNIRLRLDDVVDPPRTYYSTDTQIVDNEIFADGVIRARYGIREEVTNSPAGNPSGTSLSGNVISGTTAGAISVPAQPGTAGDDQMFGTTGADQLVGHAGNDTYTVNHSGDVVVEQPNEGNDTVLSSLNHTLAANVENVTLTGTAIRGTGNALNNTLIGNASANELEGLDGTDILDGKGGADDMDGGNGNDTYYVDNVGDLITERANAGLGGIDTVFSTVSYTLANEVENLTLLGTDHLSATGNTVANTLVGNSGNNTLNGLGGADTMQGGLGNDLYYVDHTGDVVTELAGGGTDSVLSSLTYTLGANVENLTLTGTLDRDGTGNGLANVIVGNAAINRLRGEGGNDTLEGGLGADQLYGGEGNDTFILRKGEFGGDVIEDFAGNGAAEGDKLVFTGFSAAAVLIGLEDGFWMVKDGAHEEVFRLKSPTGTIASLHSSDFEGVAAAPSTPNTPPVASPTGNSASGNEDTTITGTVPAGADTEGGPLTYELVAPVPGLTLNANGSFSYIPAANFNGSTVFQYQVVDSLGAISRPTNFTISVAPVADAPVAAATGNAVSGNEDTTVAGSVPVGSDADGGTLTYSLVAPVTGLTFNPNGTFSYVPAANANGAVAFQYRVVDSTGLTSAPQTFTITVNPVNDAPTASSSGNSASGVQNTTITGTVPAGSDVEAGPLTYALVAPVAGLTFNPNGSFSYAASTAGNVSFSYRVIDAQGAQSAPQTFGITVTAAANQPPVPSSTGNTVSGNEDTLITGTIPTGSDPNGNTPLTYQLVAPVAGLTLNPNGSFTYQPAANANGTVSFQYRVVDSLGLPSVGVQTFAIVIAAVNDAAAAAAAGNSVTGNEDTTITGTIPAGSDVEGSALTYSLVSPVSGLTLNANGTFSYVPAPDFNGAVSFQYQVADSAGLKSSAQGFTINVLPVDEPPTGGLTIVGTRSADTLRGGAGNDSIDGNHGSDSMYGGAGNDTYYTDASGDRVFELANEGFDTVYTTASHTLVAGSHVEAVIATGTSAVTLTGNELANSLSGNAANNSLSGGGGNDVLKGGQGTDSLTGGAGLDQFVFNTALGASNVDKVKDFNVNDDTIVLDDVIFTALVPGGLAVAAFVTGTNAADALDRVIYDKNTGALFYDADGIGTQQQIKFAELSKNLALTASDFLII</sequence>
<dbReference type="EMBL" id="JBHSJF010000006">
    <property type="protein sequence ID" value="MFC5068076.1"/>
    <property type="molecule type" value="Genomic_DNA"/>
</dbReference>
<dbReference type="InterPro" id="IPR015919">
    <property type="entry name" value="Cadherin-like_sf"/>
</dbReference>
<dbReference type="NCBIfam" id="NF012211">
    <property type="entry name" value="tand_rpt_95"/>
    <property type="match status" value="4"/>
</dbReference>
<keyword evidence="6" id="KW-1185">Reference proteome</keyword>
<dbReference type="Pfam" id="PF00353">
    <property type="entry name" value="HemolysinCabind"/>
    <property type="match status" value="6"/>
</dbReference>
<dbReference type="Gene3D" id="2.60.40.10">
    <property type="entry name" value="Immunoglobulins"/>
    <property type="match status" value="2"/>
</dbReference>
<dbReference type="InterPro" id="IPR006626">
    <property type="entry name" value="PbH1"/>
</dbReference>
<dbReference type="PANTHER" id="PTHR38340">
    <property type="entry name" value="S-LAYER PROTEIN"/>
    <property type="match status" value="1"/>
</dbReference>
<organism evidence="5 6">
    <name type="scientific">Flaviflagellibacter deserti</name>
    <dbReference type="NCBI Taxonomy" id="2267266"/>
    <lineage>
        <taxon>Bacteria</taxon>
        <taxon>Pseudomonadati</taxon>
        <taxon>Pseudomonadota</taxon>
        <taxon>Alphaproteobacteria</taxon>
        <taxon>Hyphomicrobiales</taxon>
        <taxon>Flaviflagellibacter</taxon>
    </lineage>
</organism>
<evidence type="ECO:0000256" key="2">
    <source>
        <dbReference type="ARBA" id="ARBA00022525"/>
    </source>
</evidence>
<dbReference type="PRINTS" id="PR00313">
    <property type="entry name" value="CABNDNGRPT"/>
</dbReference>
<keyword evidence="2" id="KW-0964">Secreted</keyword>
<protein>
    <submittedName>
        <fullName evidence="5">Tandem-95 repeat protein</fullName>
    </submittedName>
</protein>
<gene>
    <name evidence="5" type="ORF">ACFPFW_08605</name>
</gene>
<dbReference type="InterPro" id="IPR001343">
    <property type="entry name" value="Hemolysn_Ca-bd"/>
</dbReference>
<dbReference type="InterPro" id="IPR012334">
    <property type="entry name" value="Pectin_lyas_fold"/>
</dbReference>
<dbReference type="InterPro" id="IPR018511">
    <property type="entry name" value="Hemolysin-typ_Ca-bd_CS"/>
</dbReference>
<evidence type="ECO:0000313" key="5">
    <source>
        <dbReference type="EMBL" id="MFC5068076.1"/>
    </source>
</evidence>
<dbReference type="Gene3D" id="2.60.40.2810">
    <property type="match status" value="3"/>
</dbReference>
<feature type="region of interest" description="Disordered" evidence="3">
    <location>
        <begin position="758"/>
        <end position="787"/>
    </location>
</feature>
<dbReference type="SUPFAM" id="SSF51126">
    <property type="entry name" value="Pectin lyase-like"/>
    <property type="match status" value="1"/>
</dbReference>
<dbReference type="SMART" id="SM00710">
    <property type="entry name" value="PbH1"/>
    <property type="match status" value="12"/>
</dbReference>
<dbReference type="InterPro" id="IPR050557">
    <property type="entry name" value="RTX_toxin/Mannuronan_C5-epim"/>
</dbReference>
<comment type="subcellular location">
    <subcellularLocation>
        <location evidence="1">Secreted</location>
    </subcellularLocation>
</comment>
<dbReference type="Proteomes" id="UP001595796">
    <property type="component" value="Unassembled WGS sequence"/>
</dbReference>
<accession>A0ABV9Z1R4</accession>
<dbReference type="InterPro" id="IPR024535">
    <property type="entry name" value="RHGA/B-epi-like_pectate_lyase"/>
</dbReference>
<dbReference type="PANTHER" id="PTHR38340:SF1">
    <property type="entry name" value="S-LAYER PROTEIN"/>
    <property type="match status" value="1"/>
</dbReference>
<evidence type="ECO:0000313" key="6">
    <source>
        <dbReference type="Proteomes" id="UP001595796"/>
    </source>
</evidence>
<feature type="domain" description="Rhamnogalacturonase A/B/Epimerase-like pectate lyase" evidence="4">
    <location>
        <begin position="4"/>
        <end position="223"/>
    </location>
</feature>
<dbReference type="Pfam" id="PF17963">
    <property type="entry name" value="Big_9"/>
    <property type="match status" value="5"/>
</dbReference>
<dbReference type="PROSITE" id="PS00330">
    <property type="entry name" value="HEMOLYSIN_CALCIUM"/>
    <property type="match status" value="2"/>
</dbReference>
<dbReference type="Gene3D" id="2.160.20.10">
    <property type="entry name" value="Single-stranded right-handed beta-helix, Pectin lyase-like"/>
    <property type="match status" value="1"/>
</dbReference>
<dbReference type="Gene3D" id="2.150.10.10">
    <property type="entry name" value="Serralysin-like metalloprotease, C-terminal"/>
    <property type="match status" value="3"/>
</dbReference>
<dbReference type="RefSeq" id="WP_162799721.1">
    <property type="nucleotide sequence ID" value="NZ_JBHSJF010000006.1"/>
</dbReference>
<dbReference type="Pfam" id="PF12708">
    <property type="entry name" value="Pect-lyase_RHGA_epim"/>
    <property type="match status" value="1"/>
</dbReference>
<name>A0ABV9Z1R4_9HYPH</name>
<evidence type="ECO:0000259" key="4">
    <source>
        <dbReference type="Pfam" id="PF12708"/>
    </source>
</evidence>
<evidence type="ECO:0000256" key="3">
    <source>
        <dbReference type="SAM" id="MobiDB-lite"/>
    </source>
</evidence>
<proteinExistence type="predicted"/>
<comment type="caution">
    <text evidence="5">The sequence shown here is derived from an EMBL/GenBank/DDBJ whole genome shotgun (WGS) entry which is preliminary data.</text>
</comment>
<dbReference type="SUPFAM" id="SSF51120">
    <property type="entry name" value="beta-Roll"/>
    <property type="match status" value="3"/>
</dbReference>
<dbReference type="InterPro" id="IPR011050">
    <property type="entry name" value="Pectin_lyase_fold/virulence"/>
</dbReference>
<feature type="compositionally biased region" description="Polar residues" evidence="3">
    <location>
        <begin position="773"/>
        <end position="787"/>
    </location>
</feature>
<dbReference type="InterPro" id="IPR011049">
    <property type="entry name" value="Serralysin-like_metalloprot_C"/>
</dbReference>